<name>A0ACD5B9P2_9PSEU</name>
<reference evidence="1" key="1">
    <citation type="submission" date="2023-10" db="EMBL/GenBank/DDBJ databases">
        <title>Whole genome sequencing of actinobacterial strain Amycolatopsis sp. (BCA-696) identifies the underlying plant growth-promoting genes.</title>
        <authorList>
            <person name="Gandham P."/>
            <person name="Vadla N."/>
            <person name="Saji A."/>
            <person name="Srinivas V."/>
            <person name="Ruperao P."/>
            <person name="Selvanayagam S."/>
            <person name="Saxena R.K."/>
            <person name="Rathore A."/>
            <person name="Gopalakrishnan S."/>
            <person name="Thakur V."/>
        </authorList>
    </citation>
    <scope>NUCLEOTIDE SEQUENCE</scope>
    <source>
        <strain evidence="1">BCA-696</strain>
    </source>
</reference>
<keyword evidence="2" id="KW-1185">Reference proteome</keyword>
<proteinExistence type="predicted"/>
<dbReference type="EMBL" id="CP150484">
    <property type="protein sequence ID" value="WYW16093.1"/>
    <property type="molecule type" value="Genomic_DNA"/>
</dbReference>
<sequence>MGKPGWARSHRGLLLLTGVLLAVLAGLTFVLTGGREQAVPGSTTTSAPPPAASAPPAATALPRSDPVLVEIPKIRAKSTLVPLGLNQDNTLQVPPVSRPMQAGWYAEGASPGEIGPAVIVGHVDGNRQPGIFYRLKELQAGDHVVVSRADGRVLTFVVTRVMQVDKDEFPTDAVYGDTSDPQLRLITCGGGFDRTVRSYRDNIIAFAVLRQG</sequence>
<evidence type="ECO:0000313" key="1">
    <source>
        <dbReference type="EMBL" id="WYW16093.1"/>
    </source>
</evidence>
<protein>
    <submittedName>
        <fullName evidence="1">Class F sortase</fullName>
    </submittedName>
</protein>
<accession>A0ACD5B9P2</accession>
<evidence type="ECO:0000313" key="2">
    <source>
        <dbReference type="Proteomes" id="UP001456344"/>
    </source>
</evidence>
<dbReference type="Proteomes" id="UP001456344">
    <property type="component" value="Chromosome"/>
</dbReference>
<organism evidence="1 2">
    <name type="scientific">Amycolatopsis coloradensis</name>
    <dbReference type="NCBI Taxonomy" id="76021"/>
    <lineage>
        <taxon>Bacteria</taxon>
        <taxon>Bacillati</taxon>
        <taxon>Actinomycetota</taxon>
        <taxon>Actinomycetes</taxon>
        <taxon>Pseudonocardiales</taxon>
        <taxon>Pseudonocardiaceae</taxon>
        <taxon>Amycolatopsis</taxon>
    </lineage>
</organism>
<gene>
    <name evidence="1" type="ORF">LCL61_11080</name>
</gene>